<gene>
    <name evidence="3" type="ORF">MGAL_10B053845</name>
</gene>
<dbReference type="Proteomes" id="UP000596742">
    <property type="component" value="Unassembled WGS sequence"/>
</dbReference>
<sequence length="507" mass="59671">MIDISKPKEQFYFRFHFQKVNIDYRHINNQIMAKKMGNEMIKPTEENQNMTADVSSDLNRQAEDNQKHVKNLISQLTAATGENDKINKSLQDENRLLRAENKRKDGNISVLQEEVHKLKTKDTKVQKEYHKLSETEGKLQKAEKTIKFLRKENDDQDRNYLKTIQDLEDKLSELSREPKIEEGCFIDHHKSLEDQVKHLTIENKDHRDRIDTLETKCRRLQELNSTLEQERNTLKQQIDTWVAKKHSTEDQVKHLTTENKDHRDRIDTLETKCRRLQELNSTLEQERNTLKQQIDTWVAKKHSTEDQVKHLTIENKDHRDRIDTLETKFRRLQELNSTLEQERNTLKQQIDTWVAKKHSTVHIQMYAAVNKELCDKMMTELENMLSMQFELNDSIIEIEKYKDPPPDSRVPLIVICINASRLGTDVNQALSHVNRSRTIAVVVLHHKEYHALPRQPSEKMLIGSDYKHIGAIVDIAYLTTKGVYPCDMNEKSLDRLVNFIKVNSQSK</sequence>
<dbReference type="AlphaFoldDB" id="A0A8B6CY93"/>
<protein>
    <submittedName>
        <fullName evidence="3">Uncharacterized protein</fullName>
    </submittedName>
</protein>
<comment type="caution">
    <text evidence="3">The sequence shown here is derived from an EMBL/GenBank/DDBJ whole genome shotgun (WGS) entry which is preliminary data.</text>
</comment>
<name>A0A8B6CY93_MYTGA</name>
<evidence type="ECO:0000256" key="1">
    <source>
        <dbReference type="ARBA" id="ARBA00023054"/>
    </source>
</evidence>
<dbReference type="SUPFAM" id="SSF90257">
    <property type="entry name" value="Myosin rod fragments"/>
    <property type="match status" value="2"/>
</dbReference>
<dbReference type="Gene3D" id="1.10.287.1490">
    <property type="match status" value="1"/>
</dbReference>
<evidence type="ECO:0000313" key="4">
    <source>
        <dbReference type="Proteomes" id="UP000596742"/>
    </source>
</evidence>
<proteinExistence type="predicted"/>
<keyword evidence="4" id="KW-1185">Reference proteome</keyword>
<dbReference type="OrthoDB" id="10031171at2759"/>
<evidence type="ECO:0000256" key="2">
    <source>
        <dbReference type="SAM" id="Coils"/>
    </source>
</evidence>
<evidence type="ECO:0000313" key="3">
    <source>
        <dbReference type="EMBL" id="VDI11096.1"/>
    </source>
</evidence>
<dbReference type="GO" id="GO:0005856">
    <property type="term" value="C:cytoskeleton"/>
    <property type="evidence" value="ECO:0007669"/>
    <property type="project" value="TreeGrafter"/>
</dbReference>
<dbReference type="PANTHER" id="PTHR32083">
    <property type="entry name" value="CILIA AND FLAGELLA-ASSOCIATED PROTEIN 58-RELATED"/>
    <property type="match status" value="1"/>
</dbReference>
<accession>A0A8B6CY93</accession>
<feature type="coiled-coil region" evidence="2">
    <location>
        <begin position="87"/>
        <end position="356"/>
    </location>
</feature>
<organism evidence="3 4">
    <name type="scientific">Mytilus galloprovincialis</name>
    <name type="common">Mediterranean mussel</name>
    <dbReference type="NCBI Taxonomy" id="29158"/>
    <lineage>
        <taxon>Eukaryota</taxon>
        <taxon>Metazoa</taxon>
        <taxon>Spiralia</taxon>
        <taxon>Lophotrochozoa</taxon>
        <taxon>Mollusca</taxon>
        <taxon>Bivalvia</taxon>
        <taxon>Autobranchia</taxon>
        <taxon>Pteriomorphia</taxon>
        <taxon>Mytilida</taxon>
        <taxon>Mytiloidea</taxon>
        <taxon>Mytilidae</taxon>
        <taxon>Mytilinae</taxon>
        <taxon>Mytilus</taxon>
    </lineage>
</organism>
<dbReference type="EMBL" id="UYJE01002486">
    <property type="protein sequence ID" value="VDI11096.1"/>
    <property type="molecule type" value="Genomic_DNA"/>
</dbReference>
<reference evidence="3" key="1">
    <citation type="submission" date="2018-11" db="EMBL/GenBank/DDBJ databases">
        <authorList>
            <person name="Alioto T."/>
            <person name="Alioto T."/>
        </authorList>
    </citation>
    <scope>NUCLEOTIDE SEQUENCE</scope>
</reference>
<keyword evidence="1 2" id="KW-0175">Coiled coil</keyword>
<dbReference type="PANTHER" id="PTHR32083:SF0">
    <property type="entry name" value="CILIA AND FLAGELLA-ASSOCIATED PROTEIN 58"/>
    <property type="match status" value="1"/>
</dbReference>